<reference evidence="2" key="1">
    <citation type="journal article" date="2022" name="Int. J. Mol. Sci.">
        <title>Draft Genome of Tanacetum Coccineum: Genomic Comparison of Closely Related Tanacetum-Family Plants.</title>
        <authorList>
            <person name="Yamashiro T."/>
            <person name="Shiraishi A."/>
            <person name="Nakayama K."/>
            <person name="Satake H."/>
        </authorList>
    </citation>
    <scope>NUCLEOTIDE SEQUENCE</scope>
</reference>
<feature type="region of interest" description="Disordered" evidence="1">
    <location>
        <begin position="67"/>
        <end position="137"/>
    </location>
</feature>
<accession>A0ABQ5DU68</accession>
<evidence type="ECO:0000256" key="1">
    <source>
        <dbReference type="SAM" id="MobiDB-lite"/>
    </source>
</evidence>
<evidence type="ECO:0000313" key="3">
    <source>
        <dbReference type="Proteomes" id="UP001151760"/>
    </source>
</evidence>
<reference evidence="2" key="2">
    <citation type="submission" date="2022-01" db="EMBL/GenBank/DDBJ databases">
        <authorList>
            <person name="Yamashiro T."/>
            <person name="Shiraishi A."/>
            <person name="Satake H."/>
            <person name="Nakayama K."/>
        </authorList>
    </citation>
    <scope>NUCLEOTIDE SEQUENCE</scope>
</reference>
<feature type="compositionally biased region" description="Polar residues" evidence="1">
    <location>
        <begin position="343"/>
        <end position="354"/>
    </location>
</feature>
<keyword evidence="3" id="KW-1185">Reference proteome</keyword>
<feature type="region of interest" description="Disordered" evidence="1">
    <location>
        <begin position="266"/>
        <end position="384"/>
    </location>
</feature>
<feature type="compositionally biased region" description="Basic and acidic residues" evidence="1">
    <location>
        <begin position="369"/>
        <end position="380"/>
    </location>
</feature>
<feature type="compositionally biased region" description="Low complexity" evidence="1">
    <location>
        <begin position="428"/>
        <end position="438"/>
    </location>
</feature>
<gene>
    <name evidence="2" type="ORF">Tco_0940239</name>
</gene>
<evidence type="ECO:0000313" key="2">
    <source>
        <dbReference type="EMBL" id="GJT40374.1"/>
    </source>
</evidence>
<feature type="region of interest" description="Disordered" evidence="1">
    <location>
        <begin position="428"/>
        <end position="448"/>
    </location>
</feature>
<name>A0ABQ5DU68_9ASTR</name>
<comment type="caution">
    <text evidence="2">The sequence shown here is derived from an EMBL/GenBank/DDBJ whole genome shotgun (WGS) entry which is preliminary data.</text>
</comment>
<proteinExistence type="predicted"/>
<dbReference type="Proteomes" id="UP001151760">
    <property type="component" value="Unassembled WGS sequence"/>
</dbReference>
<dbReference type="EMBL" id="BQNB010015467">
    <property type="protein sequence ID" value="GJT40374.1"/>
    <property type="molecule type" value="Genomic_DNA"/>
</dbReference>
<feature type="compositionally biased region" description="Basic and acidic residues" evidence="1">
    <location>
        <begin position="308"/>
        <end position="319"/>
    </location>
</feature>
<feature type="region of interest" description="Disordered" evidence="1">
    <location>
        <begin position="149"/>
        <end position="168"/>
    </location>
</feature>
<protein>
    <submittedName>
        <fullName evidence="2">Uncharacterized protein</fullName>
    </submittedName>
</protein>
<sequence length="503" mass="55607">MTLRGKKKSAPLLIPSIRFTKLIIHHLKTKHNIHPRTGSPLHYSHDDNVLGNLRFVGKDGREVFEHGKAEEGTVPEPPAGDKASKHKSTSSQPPKPKPAPTKPSKAVLEKKRKLVKETPDEPSPANKSKAGLVGKRCKPKSPLKLVDEFTDEGVPISEPRIDDEEADYQRDVELSLKDLEVKNQGPARTMVIQEPVFGRFQPLPEVQGKGKEKVIEEQAACDLLTLQTPKKKSLADQYIFQRCTPTTTEPSRNAESPSLDAELALADSETESFKNPNKSDKEVTPVNKKKYASNRELIEINAGVQDEGQARSDPGKQDKGQAGSNLENLKLLTKDQGILEEPASSTRTLSSLQNLEKELDFTDQFSMEKPQEEEPEKTNAESEVQSMVTIPIHQDTSSVPPMTTPVIDLTKSQSDSPTVHAPLLTSTTTTTTVTTTTTLPPPPPQQQQSTIDSILLQRIGELEQHMENLIQDNLRSKSHNLENLNIPQKVSKAVDEIFTDSVD</sequence>
<organism evidence="2 3">
    <name type="scientific">Tanacetum coccineum</name>
    <dbReference type="NCBI Taxonomy" id="301880"/>
    <lineage>
        <taxon>Eukaryota</taxon>
        <taxon>Viridiplantae</taxon>
        <taxon>Streptophyta</taxon>
        <taxon>Embryophyta</taxon>
        <taxon>Tracheophyta</taxon>
        <taxon>Spermatophyta</taxon>
        <taxon>Magnoliopsida</taxon>
        <taxon>eudicotyledons</taxon>
        <taxon>Gunneridae</taxon>
        <taxon>Pentapetalae</taxon>
        <taxon>asterids</taxon>
        <taxon>campanulids</taxon>
        <taxon>Asterales</taxon>
        <taxon>Asteraceae</taxon>
        <taxon>Asteroideae</taxon>
        <taxon>Anthemideae</taxon>
        <taxon>Anthemidinae</taxon>
        <taxon>Tanacetum</taxon>
    </lineage>
</organism>